<reference evidence="1 2" key="1">
    <citation type="journal article" date="2020" name="Syst. Appl. Microbiol.">
        <title>Alienimonas chondri sp. nov., a novel planctomycete isolated from the biofilm of the red alga Chondrus crispus.</title>
        <authorList>
            <person name="Vitorino I."/>
            <person name="Albuquerque L."/>
            <person name="Wiegand S."/>
            <person name="Kallscheuer N."/>
            <person name="da Costa M.S."/>
            <person name="Lobo-da-Cunha A."/>
            <person name="Jogler C."/>
            <person name="Lage O.M."/>
        </authorList>
    </citation>
    <scope>NUCLEOTIDE SEQUENCE [LARGE SCALE GENOMIC DNA]</scope>
    <source>
        <strain evidence="1 2">LzC2</strain>
    </source>
</reference>
<dbReference type="RefSeq" id="WP_171185541.1">
    <property type="nucleotide sequence ID" value="NZ_WTPX01000038.1"/>
</dbReference>
<evidence type="ECO:0000313" key="1">
    <source>
        <dbReference type="EMBL" id="NNJ25478.1"/>
    </source>
</evidence>
<sequence length="263" mass="28234">MSEPAATVDDWTRVDAGTFHDFHQTWIPQLKLALNGGLLPPGYYGHVERSFGAVSAAENEADLLALEDGTTVYGGDQGGGTAVLEAPPQVSEVTDLAEVSESEYYAARASRLAIRREIDHRVVALLELASPGNKDRPASVDRFVSKLTEAMEDGVHVVLIDLLPPGRPDPAGLHGAMLEALGRGYEPPADKPLCAVGYQVGPRWRAYAEPLAVGDPLPTVPLFLTPERYVPLPLGSSYKIARGGIGRFWEEVLDGTRDAPGRS</sequence>
<accession>A0ABX1VDW0</accession>
<comment type="caution">
    <text evidence="1">The sequence shown here is derived from an EMBL/GenBank/DDBJ whole genome shotgun (WGS) entry which is preliminary data.</text>
</comment>
<dbReference type="InterPro" id="IPR025132">
    <property type="entry name" value="DUF4058"/>
</dbReference>
<dbReference type="Pfam" id="PF13267">
    <property type="entry name" value="DUF4058"/>
    <property type="match status" value="1"/>
</dbReference>
<evidence type="ECO:0000313" key="2">
    <source>
        <dbReference type="Proteomes" id="UP000609651"/>
    </source>
</evidence>
<dbReference type="EMBL" id="WTPX01000038">
    <property type="protein sequence ID" value="NNJ25478.1"/>
    <property type="molecule type" value="Genomic_DNA"/>
</dbReference>
<dbReference type="Proteomes" id="UP000609651">
    <property type="component" value="Unassembled WGS sequence"/>
</dbReference>
<name>A0ABX1VDW0_9PLAN</name>
<protein>
    <recommendedName>
        <fullName evidence="3">DUF4058 family protein</fullName>
    </recommendedName>
</protein>
<gene>
    <name evidence="1" type="ORF">LzC2_15480</name>
</gene>
<organism evidence="1 2">
    <name type="scientific">Alienimonas chondri</name>
    <dbReference type="NCBI Taxonomy" id="2681879"/>
    <lineage>
        <taxon>Bacteria</taxon>
        <taxon>Pseudomonadati</taxon>
        <taxon>Planctomycetota</taxon>
        <taxon>Planctomycetia</taxon>
        <taxon>Planctomycetales</taxon>
        <taxon>Planctomycetaceae</taxon>
        <taxon>Alienimonas</taxon>
    </lineage>
</organism>
<keyword evidence="2" id="KW-1185">Reference proteome</keyword>
<proteinExistence type="predicted"/>
<evidence type="ECO:0008006" key="3">
    <source>
        <dbReference type="Google" id="ProtNLM"/>
    </source>
</evidence>